<dbReference type="InterPro" id="IPR029063">
    <property type="entry name" value="SAM-dependent_MTases_sf"/>
</dbReference>
<comment type="caution">
    <text evidence="4">The sequence shown here is derived from an EMBL/GenBank/DDBJ whole genome shotgun (WGS) entry which is preliminary data.</text>
</comment>
<dbReference type="PANTHER" id="PTHR43397">
    <property type="entry name" value="ERGOTHIONEINE BIOSYNTHESIS PROTEIN 1"/>
    <property type="match status" value="1"/>
</dbReference>
<keyword evidence="2" id="KW-0808">Transferase</keyword>
<sequence length="345" mass="39094">MSYPHHFVSLDVKTHADYFAQAIYRGLTAKEKSLPLKYLYEASGDARLFERLTHSDRCYMTQAEDTLLTRFAPRIVQRLQDNTALVKLGNRNGKPLRRAAEALARQGAAQFAPIDITGDFLSHSIQRLQQDYPDLNLLGVIADYPAGMKLLNHTRLQPRLLLWLGSDISHVEYAEAARLLRENMVAELKPGDHLLLGIDLKKPPEMLHAAYGCTDQDSAVRKVSLAFARHALHRINRELQADFAPENFGYHCHYNPERGCMQIYLRSTCPQQAHITDLGLYVGFAQDEHILIHESYKYSQEDIRTLVDAIGLKLEQQWVDEERLYSLNLLAAGDSTPTPAVQSST</sequence>
<proteinExistence type="predicted"/>
<dbReference type="PANTHER" id="PTHR43397:SF1">
    <property type="entry name" value="ERGOTHIONEINE BIOSYNTHESIS PROTEIN 1"/>
    <property type="match status" value="1"/>
</dbReference>
<dbReference type="PIRSF" id="PIRSF018005">
    <property type="entry name" value="UCP018005"/>
    <property type="match status" value="1"/>
</dbReference>
<feature type="domain" description="Histidine-specific methyltransferase SAM-dependent" evidence="3">
    <location>
        <begin position="20"/>
        <end position="331"/>
    </location>
</feature>
<evidence type="ECO:0000313" key="5">
    <source>
        <dbReference type="Proteomes" id="UP001308005"/>
    </source>
</evidence>
<dbReference type="InterPro" id="IPR017804">
    <property type="entry name" value="MeTrfase_EgtD-like"/>
</dbReference>
<keyword evidence="1" id="KW-0489">Methyltransferase</keyword>
<dbReference type="Proteomes" id="UP001308005">
    <property type="component" value="Unassembled WGS sequence"/>
</dbReference>
<keyword evidence="5" id="KW-1185">Reference proteome</keyword>
<evidence type="ECO:0000313" key="4">
    <source>
        <dbReference type="EMBL" id="MEB4590707.1"/>
    </source>
</evidence>
<organism evidence="4 5">
    <name type="scientific">Candidatus Thiothrix phosphatis</name>
    <dbReference type="NCBI Taxonomy" id="3112415"/>
    <lineage>
        <taxon>Bacteria</taxon>
        <taxon>Pseudomonadati</taxon>
        <taxon>Pseudomonadota</taxon>
        <taxon>Gammaproteobacteria</taxon>
        <taxon>Thiotrichales</taxon>
        <taxon>Thiotrichaceae</taxon>
        <taxon>Thiothrix</taxon>
    </lineage>
</organism>
<evidence type="ECO:0000259" key="3">
    <source>
        <dbReference type="Pfam" id="PF10017"/>
    </source>
</evidence>
<dbReference type="EMBL" id="JAYMYJ010000053">
    <property type="protein sequence ID" value="MEB4590707.1"/>
    <property type="molecule type" value="Genomic_DNA"/>
</dbReference>
<dbReference type="InterPro" id="IPR019257">
    <property type="entry name" value="MeTrfase_dom"/>
</dbReference>
<reference evidence="5" key="1">
    <citation type="submission" date="2023-07" db="EMBL/GenBank/DDBJ databases">
        <title>The carbon used by Thiothrix.</title>
        <authorList>
            <person name="Chen L."/>
        </authorList>
    </citation>
    <scope>NUCLEOTIDE SEQUENCE [LARGE SCALE GENOMIC DNA]</scope>
</reference>
<evidence type="ECO:0000256" key="2">
    <source>
        <dbReference type="ARBA" id="ARBA00022679"/>
    </source>
</evidence>
<gene>
    <name evidence="4" type="ORF">VSS37_06930</name>
</gene>
<accession>A0ABU6CX87</accession>
<dbReference type="Pfam" id="PF10017">
    <property type="entry name" value="Methyltransf_33"/>
    <property type="match status" value="1"/>
</dbReference>
<dbReference type="InterPro" id="IPR051128">
    <property type="entry name" value="EgtD_Methyltrsf_superfamily"/>
</dbReference>
<dbReference type="RefSeq" id="WP_324694073.1">
    <property type="nucleotide sequence ID" value="NZ_JAYMYJ010000053.1"/>
</dbReference>
<evidence type="ECO:0000256" key="1">
    <source>
        <dbReference type="ARBA" id="ARBA00022603"/>
    </source>
</evidence>
<dbReference type="Gene3D" id="3.40.50.150">
    <property type="entry name" value="Vaccinia Virus protein VP39"/>
    <property type="match status" value="1"/>
</dbReference>
<protein>
    <submittedName>
        <fullName evidence="4">L-histidine N(Alpha)-methyltransferase</fullName>
    </submittedName>
</protein>
<name>A0ABU6CX87_9GAMM</name>